<sequence length="115" mass="12933">MASGKLLDMSIVNGPSNHSWAPFSTDSDSQAIEFTNLRRLWAAYLTTYLENGVAVRHRDGHPWKLHFPSLKSLEVECTRPICPLLEYAVLPPHMDSISIQLCSATYRDHANLVLP</sequence>
<evidence type="ECO:0000313" key="1">
    <source>
        <dbReference type="EMBL" id="KAJ2793621.1"/>
    </source>
</evidence>
<organism evidence="1 2">
    <name type="scientific">Coemansia helicoidea</name>
    <dbReference type="NCBI Taxonomy" id="1286919"/>
    <lineage>
        <taxon>Eukaryota</taxon>
        <taxon>Fungi</taxon>
        <taxon>Fungi incertae sedis</taxon>
        <taxon>Zoopagomycota</taxon>
        <taxon>Kickxellomycotina</taxon>
        <taxon>Kickxellomycetes</taxon>
        <taxon>Kickxellales</taxon>
        <taxon>Kickxellaceae</taxon>
        <taxon>Coemansia</taxon>
    </lineage>
</organism>
<proteinExistence type="predicted"/>
<comment type="caution">
    <text evidence="1">The sequence shown here is derived from an EMBL/GenBank/DDBJ whole genome shotgun (WGS) entry which is preliminary data.</text>
</comment>
<protein>
    <submittedName>
        <fullName evidence="1">Uncharacterized protein</fullName>
    </submittedName>
</protein>
<dbReference type="EMBL" id="JANBUN010002808">
    <property type="protein sequence ID" value="KAJ2793621.1"/>
    <property type="molecule type" value="Genomic_DNA"/>
</dbReference>
<accession>A0ACC1KS07</accession>
<reference evidence="1" key="1">
    <citation type="submission" date="2022-07" db="EMBL/GenBank/DDBJ databases">
        <title>Phylogenomic reconstructions and comparative analyses of Kickxellomycotina fungi.</title>
        <authorList>
            <person name="Reynolds N.K."/>
            <person name="Stajich J.E."/>
            <person name="Barry K."/>
            <person name="Grigoriev I.V."/>
            <person name="Crous P."/>
            <person name="Smith M.E."/>
        </authorList>
    </citation>
    <scope>NUCLEOTIDE SEQUENCE</scope>
    <source>
        <strain evidence="1">BCRC 34780</strain>
    </source>
</reference>
<feature type="non-terminal residue" evidence="1">
    <location>
        <position position="115"/>
    </location>
</feature>
<dbReference type="Proteomes" id="UP001140087">
    <property type="component" value="Unassembled WGS sequence"/>
</dbReference>
<gene>
    <name evidence="1" type="ORF">H4R21_005821</name>
</gene>
<keyword evidence="2" id="KW-1185">Reference proteome</keyword>
<evidence type="ECO:0000313" key="2">
    <source>
        <dbReference type="Proteomes" id="UP001140087"/>
    </source>
</evidence>
<name>A0ACC1KS07_9FUNG</name>